<reference evidence="3" key="1">
    <citation type="submission" date="2016-07" db="EMBL/GenBank/DDBJ databases">
        <authorList>
            <person name="Florea S."/>
            <person name="Webb J.S."/>
            <person name="Jaromczyk J."/>
            <person name="Schardl C.L."/>
        </authorList>
    </citation>
    <scope>NUCLEOTIDE SEQUENCE [LARGE SCALE GENOMIC DNA]</scope>
    <source>
        <strain evidence="3">IPB1</strain>
    </source>
</reference>
<dbReference type="Gene3D" id="3.30.160.660">
    <property type="match status" value="1"/>
</dbReference>
<dbReference type="Pfam" id="PF02624">
    <property type="entry name" value="YcaO"/>
    <property type="match status" value="1"/>
</dbReference>
<dbReference type="RefSeq" id="WP_065789366.1">
    <property type="nucleotide sequence ID" value="NZ_MAUJ01000001.1"/>
</dbReference>
<dbReference type="Gene3D" id="3.30.40.250">
    <property type="match status" value="1"/>
</dbReference>
<dbReference type="OrthoDB" id="2379922at2"/>
<organism evidence="2 3">
    <name type="scientific">Pseudoalteromonas luteoviolacea</name>
    <dbReference type="NCBI Taxonomy" id="43657"/>
    <lineage>
        <taxon>Bacteria</taxon>
        <taxon>Pseudomonadati</taxon>
        <taxon>Pseudomonadota</taxon>
        <taxon>Gammaproteobacteria</taxon>
        <taxon>Alteromonadales</taxon>
        <taxon>Pseudoalteromonadaceae</taxon>
        <taxon>Pseudoalteromonas</taxon>
    </lineage>
</organism>
<evidence type="ECO:0000313" key="3">
    <source>
        <dbReference type="Proteomes" id="UP000093366"/>
    </source>
</evidence>
<name>A0A1C0TVJ7_9GAMM</name>
<feature type="domain" description="YcaO" evidence="1">
    <location>
        <begin position="349"/>
        <end position="696"/>
    </location>
</feature>
<accession>A0A1C0TVJ7</accession>
<dbReference type="AlphaFoldDB" id="A0A1C0TVJ7"/>
<comment type="caution">
    <text evidence="2">The sequence shown here is derived from an EMBL/GenBank/DDBJ whole genome shotgun (WGS) entry which is preliminary data.</text>
</comment>
<protein>
    <recommendedName>
        <fullName evidence="1">YcaO domain-containing protein</fullName>
    </recommendedName>
</protein>
<dbReference type="PANTHER" id="PTHR37809">
    <property type="entry name" value="RIBOSOMAL PROTEIN S12 METHYLTHIOTRANSFERASE ACCESSORY FACTOR YCAO"/>
    <property type="match status" value="1"/>
</dbReference>
<dbReference type="NCBIfam" id="TIGR00702">
    <property type="entry name" value="YcaO-type kinase domain"/>
    <property type="match status" value="1"/>
</dbReference>
<dbReference type="PANTHER" id="PTHR37809:SF1">
    <property type="entry name" value="RIBOSOMAL PROTEIN S12 METHYLTHIOTRANSFERASE ACCESSORY FACTOR YCAO"/>
    <property type="match status" value="1"/>
</dbReference>
<evidence type="ECO:0000259" key="1">
    <source>
        <dbReference type="PROSITE" id="PS51664"/>
    </source>
</evidence>
<dbReference type="PROSITE" id="PS51664">
    <property type="entry name" value="YCAO"/>
    <property type="match status" value="1"/>
</dbReference>
<gene>
    <name evidence="2" type="ORF">A7985_05230</name>
</gene>
<dbReference type="InterPro" id="IPR003776">
    <property type="entry name" value="YcaO-like_dom"/>
</dbReference>
<dbReference type="Proteomes" id="UP000093366">
    <property type="component" value="Unassembled WGS sequence"/>
</dbReference>
<proteinExistence type="predicted"/>
<dbReference type="Gene3D" id="3.30.1330.230">
    <property type="match status" value="1"/>
</dbReference>
<evidence type="ECO:0000313" key="2">
    <source>
        <dbReference type="EMBL" id="OCQ23348.1"/>
    </source>
</evidence>
<dbReference type="EMBL" id="MAUJ01000001">
    <property type="protein sequence ID" value="OCQ23348.1"/>
    <property type="molecule type" value="Genomic_DNA"/>
</dbReference>
<sequence length="696" mass="79030">MKKIILKWQERFLVQHLPNKSVILVDNNEEKLFDSSSFPLLHLIDGKRTVGDIMEQQDDQGQIESFLSCCAFLLEEGIYLSTDAPREEGKTNRILVSENNILIYFPPNSYQPVNLSICSDINVQILITDNVLDKCLSNSVATYGPINPRLIVIELSNHKCLISPLLSSQTELKRFQQALLSNRPVLQFLQCYNNGDNEDISSCFSSNLTNEGLQQYIHQVFDKVISLYQHQELENNAVEYHYKTKLQISHPLQYLAHSAHKESLQPFHLTSRKVTFDKDGGSRCVQAQKTVETILPFVSPKTGLITHIEELSQTKKNIIKIYKTAFFKQLQLKDVDQLNNNSFVQACMGKGVSHAQSMASALCEAIERKNAQFTGLTPSKCCVSDELDYPHFLFQSIAPYSAKQYADFRTNTVQSLTNVIPYNDEPIHWCSAWSLTNQCKVYIPYVLCFANTPYTDDKFGKWQSNGCAAGNNLEEAILQALFELIERDAVSIWWYNKLPRPSFDLRKITPEYYQPLHNSISITHDYWVLDLTFDTGIPVMAAIGRDKETDGWVFGFGCHLKPEMAAQRALTELCQLIPIRNQNGAPFDFDAIAESSDFLQPNNDCKSIPATIKSSGDLKLDILAVVEQLKSLELETLVFDYSRDPIPIKTAKVFVPGLCHIWPQLGNQRLYNVPVKLGMRPAPLTETTINQQELYI</sequence>